<dbReference type="InterPro" id="IPR000719">
    <property type="entry name" value="Prot_kinase_dom"/>
</dbReference>
<proteinExistence type="predicted"/>
<name>E4XLU1_OIKDI</name>
<dbReference type="SUPFAM" id="SSF56112">
    <property type="entry name" value="Protein kinase-like (PK-like)"/>
    <property type="match status" value="1"/>
</dbReference>
<dbReference type="InterPro" id="IPR011009">
    <property type="entry name" value="Kinase-like_dom_sf"/>
</dbReference>
<gene>
    <name evidence="2" type="ORF">GSOID_T00014685001</name>
</gene>
<dbReference type="Proteomes" id="UP000001307">
    <property type="component" value="Unassembled WGS sequence"/>
</dbReference>
<dbReference type="Gene3D" id="1.10.510.10">
    <property type="entry name" value="Transferase(Phosphotransferase) domain 1"/>
    <property type="match status" value="1"/>
</dbReference>
<keyword evidence="3" id="KW-1185">Reference proteome</keyword>
<organism evidence="2 3">
    <name type="scientific">Oikopleura dioica</name>
    <name type="common">Tunicate</name>
    <dbReference type="NCBI Taxonomy" id="34765"/>
    <lineage>
        <taxon>Eukaryota</taxon>
        <taxon>Metazoa</taxon>
        <taxon>Chordata</taxon>
        <taxon>Tunicata</taxon>
        <taxon>Appendicularia</taxon>
        <taxon>Copelata</taxon>
        <taxon>Oikopleuridae</taxon>
        <taxon>Oikopleura</taxon>
    </lineage>
</organism>
<protein>
    <recommendedName>
        <fullName evidence="1">Protein kinase domain-containing protein</fullName>
    </recommendedName>
</protein>
<evidence type="ECO:0000313" key="3">
    <source>
        <dbReference type="Proteomes" id="UP000001307"/>
    </source>
</evidence>
<dbReference type="GO" id="GO:0004672">
    <property type="term" value="F:protein kinase activity"/>
    <property type="evidence" value="ECO:0007669"/>
    <property type="project" value="InterPro"/>
</dbReference>
<dbReference type="SMART" id="SM00220">
    <property type="entry name" value="S_TKc"/>
    <property type="match status" value="1"/>
</dbReference>
<dbReference type="GO" id="GO:0005524">
    <property type="term" value="F:ATP binding"/>
    <property type="evidence" value="ECO:0007669"/>
    <property type="project" value="InterPro"/>
</dbReference>
<dbReference type="InParanoid" id="E4XLU1"/>
<dbReference type="Pfam" id="PF00069">
    <property type="entry name" value="Pkinase"/>
    <property type="match status" value="1"/>
</dbReference>
<dbReference type="EMBL" id="FN653072">
    <property type="protein sequence ID" value="CBY19770.1"/>
    <property type="molecule type" value="Genomic_DNA"/>
</dbReference>
<dbReference type="PROSITE" id="PS50011">
    <property type="entry name" value="PROTEIN_KINASE_DOM"/>
    <property type="match status" value="1"/>
</dbReference>
<evidence type="ECO:0000313" key="2">
    <source>
        <dbReference type="EMBL" id="CBY19770.1"/>
    </source>
</evidence>
<feature type="domain" description="Protein kinase" evidence="1">
    <location>
        <begin position="127"/>
        <end position="480"/>
    </location>
</feature>
<dbReference type="AlphaFoldDB" id="E4XLU1"/>
<dbReference type="OrthoDB" id="20524at2759"/>
<evidence type="ECO:0000259" key="1">
    <source>
        <dbReference type="PROSITE" id="PS50011"/>
    </source>
</evidence>
<sequence>MLTEFCLLAALTLNEDEREVLRDKINEWVESFLPQLERESTRTEKCRLIASVERHEFGNYWKAGDWQFCKFVGKNLIIFDNKRRELEKFKTTSFQKKILRRNPTLENVFLGRSEIKEENGFWKLNDELERKKISEGGEALIILEKFGNFEAATRIHIFDAYLFTTKLGVNELKWKTHLISAESKNRDNKAVVPIHENVVKNFSNVELYQIGDDNEEDCLGWITILEKCDGNIRTELKNESLDLEERKKIAIELDEGFDYLNKVGISHHDRKLENFLMLGGITKICDFGLVQENTCRKSYRQMGYCRRGSKFRYGRALFSGSPAFSDQYQLTGNYGYSSNYFHFLMCDWKTSWSLLYRPIDETERNKIIENCNIRDFKDHSMINNITKIISLQDCSDKFCLDDPNLTKSCQMSNLKQQMTKYINFDFTSLTKNVFDQKSSNLCVPISVTALLRFAIKNDLAFDDKRKNYTFDKILTILTMIVYPRRMAGLNLNPKKEEKDNQMNNVETLIERICQKTFLMESGWEIIRTQSFRKPVESTCEYKKVTLNQNFVFSRPLTVTGAYFRPNRTIDGVFYEKEVVFHQMTLDKIENNTFILQNTDFDHSPVLVLFFKNNYFQTLKNPKKRNPNRGYKSILRAVVFLLLPNVVRKCHANGKKLLRRWFYPNAARQRRFQ</sequence>
<reference evidence="2 3" key="1">
    <citation type="journal article" date="2010" name="Science">
        <title>Plasticity of animal genome architecture unmasked by rapid evolution of a pelagic tunicate.</title>
        <authorList>
            <person name="Denoeud F."/>
            <person name="Henriet S."/>
            <person name="Mungpakdee S."/>
            <person name="Aury J.M."/>
            <person name="Da Silva C."/>
            <person name="Brinkmann H."/>
            <person name="Mikhaleva J."/>
            <person name="Olsen L.C."/>
            <person name="Jubin C."/>
            <person name="Canestro C."/>
            <person name="Bouquet J.M."/>
            <person name="Danks G."/>
            <person name="Poulain J."/>
            <person name="Campsteijn C."/>
            <person name="Adamski M."/>
            <person name="Cross I."/>
            <person name="Yadetie F."/>
            <person name="Muffato M."/>
            <person name="Louis A."/>
            <person name="Butcher S."/>
            <person name="Tsagkogeorga G."/>
            <person name="Konrad A."/>
            <person name="Singh S."/>
            <person name="Jensen M.F."/>
            <person name="Cong E.H."/>
            <person name="Eikeseth-Otteraa H."/>
            <person name="Noel B."/>
            <person name="Anthouard V."/>
            <person name="Porcel B.M."/>
            <person name="Kachouri-Lafond R."/>
            <person name="Nishino A."/>
            <person name="Ugolini M."/>
            <person name="Chourrout P."/>
            <person name="Nishida H."/>
            <person name="Aasland R."/>
            <person name="Huzurbazar S."/>
            <person name="Westhof E."/>
            <person name="Delsuc F."/>
            <person name="Lehrach H."/>
            <person name="Reinhardt R."/>
            <person name="Weissenbach J."/>
            <person name="Roy S.W."/>
            <person name="Artiguenave F."/>
            <person name="Postlethwait J.H."/>
            <person name="Manak J.R."/>
            <person name="Thompson E.M."/>
            <person name="Jaillon O."/>
            <person name="Du Pasquier L."/>
            <person name="Boudinot P."/>
            <person name="Liberles D.A."/>
            <person name="Volff J.N."/>
            <person name="Philippe H."/>
            <person name="Lenhard B."/>
            <person name="Roest Crollius H."/>
            <person name="Wincker P."/>
            <person name="Chourrout D."/>
        </authorList>
    </citation>
    <scope>NUCLEOTIDE SEQUENCE [LARGE SCALE GENOMIC DNA]</scope>
</reference>
<accession>E4XLU1</accession>